<name>A0AAE1YZA5_9LAMI</name>
<protein>
    <recommendedName>
        <fullName evidence="3">Reverse transcriptase zinc-binding domain-containing protein</fullName>
    </recommendedName>
</protein>
<dbReference type="EMBL" id="JACGWO010000001">
    <property type="protein sequence ID" value="KAK4439046.1"/>
    <property type="molecule type" value="Genomic_DNA"/>
</dbReference>
<accession>A0AAE1YZA5</accession>
<evidence type="ECO:0008006" key="3">
    <source>
        <dbReference type="Google" id="ProtNLM"/>
    </source>
</evidence>
<sequence>MQTKEVQLSDDCPNYGGETEDIGHMLFLCPFTRLVCGISGLSWSVVARWLEGAKPWLRSVHYGLARQELEIFLTVCWALWGSWEKHAFEGQCMEANEVSFMARHQLFLVHSRPPD</sequence>
<dbReference type="Proteomes" id="UP001293254">
    <property type="component" value="Unassembled WGS sequence"/>
</dbReference>
<keyword evidence="2" id="KW-1185">Reference proteome</keyword>
<reference evidence="1" key="2">
    <citation type="journal article" date="2024" name="Plant">
        <title>Genomic evolution and insights into agronomic trait innovations of Sesamum species.</title>
        <authorList>
            <person name="Miao H."/>
            <person name="Wang L."/>
            <person name="Qu L."/>
            <person name="Liu H."/>
            <person name="Sun Y."/>
            <person name="Le M."/>
            <person name="Wang Q."/>
            <person name="Wei S."/>
            <person name="Zheng Y."/>
            <person name="Lin W."/>
            <person name="Duan Y."/>
            <person name="Cao H."/>
            <person name="Xiong S."/>
            <person name="Wang X."/>
            <person name="Wei L."/>
            <person name="Li C."/>
            <person name="Ma Q."/>
            <person name="Ju M."/>
            <person name="Zhao R."/>
            <person name="Li G."/>
            <person name="Mu C."/>
            <person name="Tian Q."/>
            <person name="Mei H."/>
            <person name="Zhang T."/>
            <person name="Gao T."/>
            <person name="Zhang H."/>
        </authorList>
    </citation>
    <scope>NUCLEOTIDE SEQUENCE</scope>
    <source>
        <strain evidence="1">3651</strain>
    </source>
</reference>
<comment type="caution">
    <text evidence="1">The sequence shown here is derived from an EMBL/GenBank/DDBJ whole genome shotgun (WGS) entry which is preliminary data.</text>
</comment>
<gene>
    <name evidence="1" type="ORF">Salat_0239300</name>
</gene>
<proteinExistence type="predicted"/>
<evidence type="ECO:0000313" key="1">
    <source>
        <dbReference type="EMBL" id="KAK4439046.1"/>
    </source>
</evidence>
<dbReference type="AlphaFoldDB" id="A0AAE1YZA5"/>
<reference evidence="1" key="1">
    <citation type="submission" date="2020-06" db="EMBL/GenBank/DDBJ databases">
        <authorList>
            <person name="Li T."/>
            <person name="Hu X."/>
            <person name="Zhang T."/>
            <person name="Song X."/>
            <person name="Zhang H."/>
            <person name="Dai N."/>
            <person name="Sheng W."/>
            <person name="Hou X."/>
            <person name="Wei L."/>
        </authorList>
    </citation>
    <scope>NUCLEOTIDE SEQUENCE</scope>
    <source>
        <strain evidence="1">3651</strain>
        <tissue evidence="1">Leaf</tissue>
    </source>
</reference>
<organism evidence="1 2">
    <name type="scientific">Sesamum alatum</name>
    <dbReference type="NCBI Taxonomy" id="300844"/>
    <lineage>
        <taxon>Eukaryota</taxon>
        <taxon>Viridiplantae</taxon>
        <taxon>Streptophyta</taxon>
        <taxon>Embryophyta</taxon>
        <taxon>Tracheophyta</taxon>
        <taxon>Spermatophyta</taxon>
        <taxon>Magnoliopsida</taxon>
        <taxon>eudicotyledons</taxon>
        <taxon>Gunneridae</taxon>
        <taxon>Pentapetalae</taxon>
        <taxon>asterids</taxon>
        <taxon>lamiids</taxon>
        <taxon>Lamiales</taxon>
        <taxon>Pedaliaceae</taxon>
        <taxon>Sesamum</taxon>
    </lineage>
</organism>
<evidence type="ECO:0000313" key="2">
    <source>
        <dbReference type="Proteomes" id="UP001293254"/>
    </source>
</evidence>